<keyword evidence="2" id="KW-0812">Transmembrane</keyword>
<dbReference type="InterPro" id="IPR025241">
    <property type="entry name" value="DUF4190"/>
</dbReference>
<evidence type="ECO:0000259" key="3">
    <source>
        <dbReference type="Pfam" id="PF13828"/>
    </source>
</evidence>
<dbReference type="EMBL" id="CADCTT010000262">
    <property type="protein sequence ID" value="CAA9315808.1"/>
    <property type="molecule type" value="Genomic_DNA"/>
</dbReference>
<feature type="compositionally biased region" description="Pro residues" evidence="1">
    <location>
        <begin position="58"/>
        <end position="76"/>
    </location>
</feature>
<feature type="transmembrane region" description="Helical" evidence="2">
    <location>
        <begin position="153"/>
        <end position="180"/>
    </location>
</feature>
<feature type="region of interest" description="Disordered" evidence="1">
    <location>
        <begin position="1"/>
        <end position="82"/>
    </location>
</feature>
<sequence length="181" mass="18425">MSDSGSGPADQPAERPNPFSREGAADPGPGAVDPWSAGARPPSQSPQFQSPQFQSPPSESPPFQPPPPYQPEPPHQPAGYGDYPAYGGYPGYGYGSVDHPKATPALVTGILGLTLSFACGVGGLAGIAGVVLGSRAKREIDADPARWTGRGKATAGVLTGAIGLAILVVWVIAFLVGFAAY</sequence>
<keyword evidence="2" id="KW-0472">Membrane</keyword>
<dbReference type="Pfam" id="PF13828">
    <property type="entry name" value="DUF4190"/>
    <property type="match status" value="1"/>
</dbReference>
<evidence type="ECO:0000313" key="4">
    <source>
        <dbReference type="EMBL" id="CAA9315808.1"/>
    </source>
</evidence>
<organism evidence="4">
    <name type="scientific">uncultured Friedmanniella sp</name>
    <dbReference type="NCBI Taxonomy" id="335381"/>
    <lineage>
        <taxon>Bacteria</taxon>
        <taxon>Bacillati</taxon>
        <taxon>Actinomycetota</taxon>
        <taxon>Actinomycetes</taxon>
        <taxon>Propionibacteriales</taxon>
        <taxon>Nocardioidaceae</taxon>
        <taxon>Friedmanniella</taxon>
        <taxon>environmental samples</taxon>
    </lineage>
</organism>
<proteinExistence type="predicted"/>
<accession>A0A6J4KVH4</accession>
<keyword evidence="2" id="KW-1133">Transmembrane helix</keyword>
<feature type="transmembrane region" description="Helical" evidence="2">
    <location>
        <begin position="105"/>
        <end position="132"/>
    </location>
</feature>
<evidence type="ECO:0000256" key="1">
    <source>
        <dbReference type="SAM" id="MobiDB-lite"/>
    </source>
</evidence>
<name>A0A6J4KVH4_9ACTN</name>
<gene>
    <name evidence="4" type="ORF">AVDCRST_MAG61-2496</name>
</gene>
<evidence type="ECO:0000256" key="2">
    <source>
        <dbReference type="SAM" id="Phobius"/>
    </source>
</evidence>
<protein>
    <recommendedName>
        <fullName evidence="3">DUF4190 domain-containing protein</fullName>
    </recommendedName>
</protein>
<feature type="compositionally biased region" description="Low complexity" evidence="1">
    <location>
        <begin position="41"/>
        <end position="57"/>
    </location>
</feature>
<feature type="domain" description="DUF4190" evidence="3">
    <location>
        <begin position="102"/>
        <end position="169"/>
    </location>
</feature>
<reference evidence="4" key="1">
    <citation type="submission" date="2020-02" db="EMBL/GenBank/DDBJ databases">
        <authorList>
            <person name="Meier V. D."/>
        </authorList>
    </citation>
    <scope>NUCLEOTIDE SEQUENCE</scope>
    <source>
        <strain evidence="4">AVDCRST_MAG61</strain>
    </source>
</reference>
<dbReference type="AlphaFoldDB" id="A0A6J4KVH4"/>